<evidence type="ECO:0000256" key="1">
    <source>
        <dbReference type="ARBA" id="ARBA00006594"/>
    </source>
</evidence>
<comment type="catalytic activity">
    <reaction evidence="6">
        <text>a 2'-deoxyadenosine in DNA + S-adenosyl-L-methionine = an N(6)-methyl-2'-deoxyadenosine in DNA + S-adenosyl-L-homocysteine + H(+)</text>
        <dbReference type="Rhea" id="RHEA:15197"/>
        <dbReference type="Rhea" id="RHEA-COMP:12418"/>
        <dbReference type="Rhea" id="RHEA-COMP:12419"/>
        <dbReference type="ChEBI" id="CHEBI:15378"/>
        <dbReference type="ChEBI" id="CHEBI:57856"/>
        <dbReference type="ChEBI" id="CHEBI:59789"/>
        <dbReference type="ChEBI" id="CHEBI:90615"/>
        <dbReference type="ChEBI" id="CHEBI:90616"/>
        <dbReference type="EC" id="2.1.1.72"/>
    </reaction>
</comment>
<protein>
    <recommendedName>
        <fullName evidence="2">site-specific DNA-methyltransferase (adenine-specific)</fullName>
        <ecNumber evidence="2">2.1.1.72</ecNumber>
    </recommendedName>
</protein>
<dbReference type="GO" id="GO:0008170">
    <property type="term" value="F:N-methyltransferase activity"/>
    <property type="evidence" value="ECO:0007669"/>
    <property type="project" value="InterPro"/>
</dbReference>
<dbReference type="InterPro" id="IPR029063">
    <property type="entry name" value="SAM-dependent_MTases_sf"/>
</dbReference>
<dbReference type="Gene3D" id="3.40.50.150">
    <property type="entry name" value="Vaccinia Virus protein VP39"/>
    <property type="match status" value="1"/>
</dbReference>
<evidence type="ECO:0000256" key="2">
    <source>
        <dbReference type="ARBA" id="ARBA00011900"/>
    </source>
</evidence>
<dbReference type="PRINTS" id="PR00506">
    <property type="entry name" value="D21N6MTFRASE"/>
</dbReference>
<evidence type="ECO:0000313" key="9">
    <source>
        <dbReference type="Proteomes" id="UP001159329"/>
    </source>
</evidence>
<dbReference type="RefSeq" id="WP_279694670.1">
    <property type="nucleotide sequence ID" value="NZ_JAOEEO010000001.1"/>
</dbReference>
<gene>
    <name evidence="8" type="ORF">N7644_05195</name>
</gene>
<sequence length="529" mass="60674">MPEFEGKVNCIYIDPPYNTGNEGWVYNDNVNDPRIKKWLGEIVGKDGEDLSRHDKWLCMIYPRLKLLHRLLADDGVIFISIDDNEQANLKLICDEIFGYENSIGPIIQNKLNSKNDTLNIQKNHEFILIYSKCSHTSSTHFLSKNTVDIKKVFEENGEYFFLNDPITTRGEGGTLNSRPNLGYTVYYNPETKDKIAVSDYNISLAKVSNDETKIYSSNQDLILKGYHIIRPPKVRNKLGAWTWDIEKFNKEKRNIIIWGKSGSYSVRKRTFVKSENVYNKEGQNFLKYSKNSNSKSILDFSTNEGTKLLNDIMGKTENFDNPKNMEMIKYVLDLIQNKNALILDSFAGSGTTAHAVLKLNAEDGGNRRFILCEMMDYAENITAERVRRVMQGYGEGNKKVEALGGSFDFYELGDALFSESGLLNESVGIERIRQYMAYSESISLENRLTIENPISPSALGINQQTLWLFHYNKDAMTSLDLEFLGTLNLQNVSRPSQFVVYADKCLLDDKFMQKHGITFKRIPRDIMRF</sequence>
<dbReference type="SUPFAM" id="SSF53335">
    <property type="entry name" value="S-adenosyl-L-methionine-dependent methyltransferases"/>
    <property type="match status" value="1"/>
</dbReference>
<keyword evidence="5" id="KW-0949">S-adenosyl-L-methionine</keyword>
<dbReference type="EC" id="2.1.1.72" evidence="2"/>
<name>A0AA42L9F5_9GAMM</name>
<evidence type="ECO:0000259" key="7">
    <source>
        <dbReference type="Pfam" id="PF01555"/>
    </source>
</evidence>
<dbReference type="PROSITE" id="PS00092">
    <property type="entry name" value="N6_MTASE"/>
    <property type="match status" value="1"/>
</dbReference>
<comment type="caution">
    <text evidence="8">The sequence shown here is derived from an EMBL/GenBank/DDBJ whole genome shotgun (WGS) entry which is preliminary data.</text>
</comment>
<dbReference type="InterPro" id="IPR002295">
    <property type="entry name" value="N4/N6-MTase_EcoPI_Mod-like"/>
</dbReference>
<keyword evidence="4" id="KW-0808">Transferase</keyword>
<evidence type="ECO:0000256" key="3">
    <source>
        <dbReference type="ARBA" id="ARBA00022603"/>
    </source>
</evidence>
<evidence type="ECO:0000313" key="8">
    <source>
        <dbReference type="EMBL" id="MDH0563079.1"/>
    </source>
</evidence>
<comment type="similarity">
    <text evidence="1">Belongs to the N(4)/N(6)-methyltransferase family.</text>
</comment>
<dbReference type="Pfam" id="PF01555">
    <property type="entry name" value="N6_N4_Mtase"/>
    <property type="match status" value="1"/>
</dbReference>
<reference evidence="8" key="1">
    <citation type="submission" date="2022-09" db="EMBL/GenBank/DDBJ databases">
        <title>Intensive care unit water sources are persistently colonized with multi-drug resistant bacteria and are the site of extensive horizontal gene transfer of antibiotic resistance genes.</title>
        <authorList>
            <person name="Diorio-Toth L."/>
        </authorList>
    </citation>
    <scope>NUCLEOTIDE SEQUENCE</scope>
    <source>
        <strain evidence="8">GD04005</strain>
    </source>
</reference>
<evidence type="ECO:0000256" key="4">
    <source>
        <dbReference type="ARBA" id="ARBA00022679"/>
    </source>
</evidence>
<dbReference type="GO" id="GO:0032259">
    <property type="term" value="P:methylation"/>
    <property type="evidence" value="ECO:0007669"/>
    <property type="project" value="UniProtKB-KW"/>
</dbReference>
<evidence type="ECO:0000256" key="5">
    <source>
        <dbReference type="ARBA" id="ARBA00022691"/>
    </source>
</evidence>
<dbReference type="InterPro" id="IPR002052">
    <property type="entry name" value="DNA_methylase_N6_adenine_CS"/>
</dbReference>
<keyword evidence="3" id="KW-0489">Methyltransferase</keyword>
<dbReference type="InterPro" id="IPR002941">
    <property type="entry name" value="DNA_methylase_N4/N6"/>
</dbReference>
<dbReference type="EMBL" id="JAOEEO010000001">
    <property type="protein sequence ID" value="MDH0563079.1"/>
    <property type="molecule type" value="Genomic_DNA"/>
</dbReference>
<dbReference type="GO" id="GO:0009007">
    <property type="term" value="F:site-specific DNA-methyltransferase (adenine-specific) activity"/>
    <property type="evidence" value="ECO:0007669"/>
    <property type="project" value="UniProtKB-EC"/>
</dbReference>
<dbReference type="GO" id="GO:0003677">
    <property type="term" value="F:DNA binding"/>
    <property type="evidence" value="ECO:0007669"/>
    <property type="project" value="InterPro"/>
</dbReference>
<dbReference type="Proteomes" id="UP001159329">
    <property type="component" value="Unassembled WGS sequence"/>
</dbReference>
<proteinExistence type="inferred from homology"/>
<dbReference type="PIRSF" id="PIRSF015855">
    <property type="entry name" value="TypeIII_Mtase_mKpnI"/>
    <property type="match status" value="1"/>
</dbReference>
<accession>A0AA42L9F5</accession>
<feature type="domain" description="DNA methylase N-4/N-6" evidence="7">
    <location>
        <begin position="8"/>
        <end position="382"/>
    </location>
</feature>
<dbReference type="AlphaFoldDB" id="A0AA42L9F5"/>
<organism evidence="8 9">
    <name type="scientific">Acinetobacter courvalinii</name>
    <dbReference type="NCBI Taxonomy" id="280147"/>
    <lineage>
        <taxon>Bacteria</taxon>
        <taxon>Pseudomonadati</taxon>
        <taxon>Pseudomonadota</taxon>
        <taxon>Gammaproteobacteria</taxon>
        <taxon>Moraxellales</taxon>
        <taxon>Moraxellaceae</taxon>
        <taxon>Acinetobacter</taxon>
    </lineage>
</organism>
<evidence type="ECO:0000256" key="6">
    <source>
        <dbReference type="ARBA" id="ARBA00047942"/>
    </source>
</evidence>